<protein>
    <submittedName>
        <fullName evidence="1">Uncharacterized protein</fullName>
    </submittedName>
</protein>
<organism evidence="1">
    <name type="scientific">Salmonella enterica subsp. salamae</name>
    <dbReference type="NCBI Taxonomy" id="59202"/>
    <lineage>
        <taxon>Bacteria</taxon>
        <taxon>Pseudomonadati</taxon>
        <taxon>Pseudomonadota</taxon>
        <taxon>Gammaproteobacteria</taxon>
        <taxon>Enterobacterales</taxon>
        <taxon>Enterobacteriaceae</taxon>
        <taxon>Salmonella</taxon>
    </lineage>
</organism>
<name>A0A8E6MLT2_SALER</name>
<reference evidence="1" key="1">
    <citation type="submission" date="2018-07" db="EMBL/GenBank/DDBJ databases">
        <authorList>
            <consortium name="GenomeTrakr network: Whole genome sequencing for foodborne pathogen traceback"/>
        </authorList>
    </citation>
    <scope>NUCLEOTIDE SEQUENCE</scope>
    <source>
        <plasmid evidence="1">pCFSAN001015</plasmid>
    </source>
</reference>
<dbReference type="EMBL" id="CP074597">
    <property type="protein sequence ID" value="QVP52768.1"/>
    <property type="molecule type" value="Genomic_DNA"/>
</dbReference>
<keyword evidence="1" id="KW-0614">Plasmid</keyword>
<sequence length="54" mass="5732">MMAGGEAACQPARKKLAGCRLPEKREAAPAALLPRLSGYGMMRGCIICPGRIMQ</sequence>
<reference evidence="1" key="2">
    <citation type="submission" date="2021-05" db="EMBL/GenBank/DDBJ databases">
        <title>Whole genome PacBio Sequel sequence of Salmonella enterica subsp. enterica.</title>
        <authorList>
            <person name="Hoffmann M."/>
            <person name="Balkey M."/>
            <person name="Luo Y."/>
        </authorList>
    </citation>
    <scope>NUCLEOTIDE SEQUENCE</scope>
    <source>
        <plasmid evidence="1">pCFSAN001015</plasmid>
    </source>
</reference>
<evidence type="ECO:0000313" key="1">
    <source>
        <dbReference type="EMBL" id="QVP52768.1"/>
    </source>
</evidence>
<geneLocation type="plasmid" evidence="1">
    <name>pCFSAN001015</name>
</geneLocation>
<proteinExistence type="predicted"/>
<gene>
    <name evidence="1" type="ORF">AIT66_24735</name>
</gene>
<dbReference type="AlphaFoldDB" id="A0A8E6MLT2"/>
<accession>A0A8E6MLT2</accession>